<evidence type="ECO:0000313" key="2">
    <source>
        <dbReference type="EMBL" id="CAK0873948.1"/>
    </source>
</evidence>
<keyword evidence="3" id="KW-1185">Reference proteome</keyword>
<feature type="compositionally biased region" description="Basic and acidic residues" evidence="1">
    <location>
        <begin position="529"/>
        <end position="538"/>
    </location>
</feature>
<accession>A0ABN9VPA0</accession>
<sequence>MARRADVGPPPRLPMRCSALTRPQVLSGAVCVEPSEAAPRAAMEHRRWGAAVCDVLCDVVSGEAGVTEKLAAILGKEKPRTGRPAAAPEAMAATSGCEGLQGAQAWAQVVMLPAVKCKSTKGAAAAAFAGAKSAGSASAWRPAPGRGADARGSRGQAPVLRNGEQRRDDPGICRGFSFFFNVATPGRRGQAWARFARQCCARARDECVEAHLPESQLRRRDARAHCRERRARAGQRKPPVRIDRQARAGRSIIFIDGHLQASSLAELKLEPAHVGRKGRHLSMGSLPRLPMARPSPAFALLRGRASVGAADRDCAQFHRWGGVLCERRGPSREVAGAEGRWRRGPAAAALGGARMAEALAAAREAAETGPLDPATADEGYGVSARSWHAGVASAGALPWLARLLSAAVDARGFVAETAEQERARDGQGGGCLVRAPGGDHTAGRCREACEKDVRCSLWQYTDGGLCLVSASSCGDGGGDDLGAAGSGWLVQHGTAGPYAELAANAEVAGLLSLGLLPNPDGGGAGEQGDAERLADRRSRSSSAAACATRTSGADIGSTVAAAAVWSASQTLSLPPRTSPPRPTWCSSGSRWRVAALTTRTRSPSAWASRARPSEAWRSPGQPAQVAGTPSRARGC</sequence>
<reference evidence="2" key="1">
    <citation type="submission" date="2023-10" db="EMBL/GenBank/DDBJ databases">
        <authorList>
            <person name="Chen Y."/>
            <person name="Shah S."/>
            <person name="Dougan E. K."/>
            <person name="Thang M."/>
            <person name="Chan C."/>
        </authorList>
    </citation>
    <scope>NUCLEOTIDE SEQUENCE [LARGE SCALE GENOMIC DNA]</scope>
</reference>
<evidence type="ECO:0000313" key="3">
    <source>
        <dbReference type="Proteomes" id="UP001189429"/>
    </source>
</evidence>
<protein>
    <recommendedName>
        <fullName evidence="4">Apple domain-containing protein</fullName>
    </recommendedName>
</protein>
<dbReference type="Proteomes" id="UP001189429">
    <property type="component" value="Unassembled WGS sequence"/>
</dbReference>
<comment type="caution">
    <text evidence="2">The sequence shown here is derived from an EMBL/GenBank/DDBJ whole genome shotgun (WGS) entry which is preliminary data.</text>
</comment>
<gene>
    <name evidence="2" type="ORF">PCOR1329_LOCUS59003</name>
</gene>
<organism evidence="2 3">
    <name type="scientific">Prorocentrum cordatum</name>
    <dbReference type="NCBI Taxonomy" id="2364126"/>
    <lineage>
        <taxon>Eukaryota</taxon>
        <taxon>Sar</taxon>
        <taxon>Alveolata</taxon>
        <taxon>Dinophyceae</taxon>
        <taxon>Prorocentrales</taxon>
        <taxon>Prorocentraceae</taxon>
        <taxon>Prorocentrum</taxon>
    </lineage>
</organism>
<feature type="compositionally biased region" description="Low complexity" evidence="1">
    <location>
        <begin position="598"/>
        <end position="619"/>
    </location>
</feature>
<proteinExistence type="predicted"/>
<feature type="region of interest" description="Disordered" evidence="1">
    <location>
        <begin position="521"/>
        <end position="541"/>
    </location>
</feature>
<evidence type="ECO:0008006" key="4">
    <source>
        <dbReference type="Google" id="ProtNLM"/>
    </source>
</evidence>
<feature type="region of interest" description="Disordered" evidence="1">
    <location>
        <begin position="598"/>
        <end position="635"/>
    </location>
</feature>
<feature type="region of interest" description="Disordered" evidence="1">
    <location>
        <begin position="136"/>
        <end position="156"/>
    </location>
</feature>
<name>A0ABN9VPA0_9DINO</name>
<dbReference type="EMBL" id="CAUYUJ010017340">
    <property type="protein sequence ID" value="CAK0873948.1"/>
    <property type="molecule type" value="Genomic_DNA"/>
</dbReference>
<evidence type="ECO:0000256" key="1">
    <source>
        <dbReference type="SAM" id="MobiDB-lite"/>
    </source>
</evidence>